<dbReference type="Proteomes" id="UP000637788">
    <property type="component" value="Unassembled WGS sequence"/>
</dbReference>
<name>A0A917QWJ4_9ACTN</name>
<dbReference type="AlphaFoldDB" id="A0A917QWJ4"/>
<dbReference type="SUPFAM" id="SSF53254">
    <property type="entry name" value="Phosphoglycerate mutase-like"/>
    <property type="match status" value="1"/>
</dbReference>
<dbReference type="EMBL" id="BMPQ01000007">
    <property type="protein sequence ID" value="GGK71960.1"/>
    <property type="molecule type" value="Genomic_DNA"/>
</dbReference>
<protein>
    <submittedName>
        <fullName evidence="1">Phosphoglycerate mutase</fullName>
    </submittedName>
</protein>
<dbReference type="Gene3D" id="3.40.50.1240">
    <property type="entry name" value="Phosphoglycerate mutase-like"/>
    <property type="match status" value="1"/>
</dbReference>
<dbReference type="InterPro" id="IPR013078">
    <property type="entry name" value="His_Pase_superF_clade-1"/>
</dbReference>
<accession>A0A917QWJ4</accession>
<comment type="caution">
    <text evidence="1">The sequence shown here is derived from an EMBL/GenBank/DDBJ whole genome shotgun (WGS) entry which is preliminary data.</text>
</comment>
<dbReference type="InterPro" id="IPR029033">
    <property type="entry name" value="His_PPase_superfam"/>
</dbReference>
<gene>
    <name evidence="1" type="ORF">GCM10010094_36170</name>
</gene>
<dbReference type="Pfam" id="PF00300">
    <property type="entry name" value="His_Phos_1"/>
    <property type="match status" value="1"/>
</dbReference>
<proteinExistence type="predicted"/>
<keyword evidence="2" id="KW-1185">Reference proteome</keyword>
<sequence length="189" mass="19769">MTSRVMLISPAISAALREARFDDGCPLDPAGLRLAEAAAGALPAVDRALVSPGVRCRETAGALGLDATDEPELAGLGVGRWRGASLAEVSAEEPEAVARWLADPSCAPHGGESVRELCDRVAKWLDSAGQFSGRTLAVVEPEIVRAVVVRTLGAPEPAFWRIDVPPLTATELSGRAGRWNVRVGRGLGD</sequence>
<organism evidence="1 2">
    <name type="scientific">Streptomyces flaveus</name>
    <dbReference type="NCBI Taxonomy" id="66370"/>
    <lineage>
        <taxon>Bacteria</taxon>
        <taxon>Bacillati</taxon>
        <taxon>Actinomycetota</taxon>
        <taxon>Actinomycetes</taxon>
        <taxon>Kitasatosporales</taxon>
        <taxon>Streptomycetaceae</taxon>
        <taxon>Streptomyces</taxon>
        <taxon>Streptomyces aurantiacus group</taxon>
    </lineage>
</organism>
<reference evidence="1" key="1">
    <citation type="journal article" date="2014" name="Int. J. Syst. Evol. Microbiol.">
        <title>Complete genome sequence of Corynebacterium casei LMG S-19264T (=DSM 44701T), isolated from a smear-ripened cheese.</title>
        <authorList>
            <consortium name="US DOE Joint Genome Institute (JGI-PGF)"/>
            <person name="Walter F."/>
            <person name="Albersmeier A."/>
            <person name="Kalinowski J."/>
            <person name="Ruckert C."/>
        </authorList>
    </citation>
    <scope>NUCLEOTIDE SEQUENCE</scope>
    <source>
        <strain evidence="1">JCM 3035</strain>
    </source>
</reference>
<evidence type="ECO:0000313" key="1">
    <source>
        <dbReference type="EMBL" id="GGK71960.1"/>
    </source>
</evidence>
<evidence type="ECO:0000313" key="2">
    <source>
        <dbReference type="Proteomes" id="UP000637788"/>
    </source>
</evidence>
<dbReference type="RefSeq" id="WP_189322873.1">
    <property type="nucleotide sequence ID" value="NZ_BMPQ01000007.1"/>
</dbReference>
<reference evidence="1" key="2">
    <citation type="submission" date="2020-09" db="EMBL/GenBank/DDBJ databases">
        <authorList>
            <person name="Sun Q."/>
            <person name="Ohkuma M."/>
        </authorList>
    </citation>
    <scope>NUCLEOTIDE SEQUENCE</scope>
    <source>
        <strain evidence="1">JCM 3035</strain>
    </source>
</reference>